<sequence>MAALLAIALNQVAVAAQEDPLQLLIEQGKYWQSRGDYQRATEAWEKLLRADPGQPDALYGMAMAAAAGNRQAEAQRYLAQLRQAAPQSPYVGQIEQALALDRPGAAGVLEEARQAAQAGQPEQAIARYDQALAGAAPQGQLGLEYYQTLGATDEGWERGRRGLEQLVRQNPDNAQMRLALAQLLSYREATRTQAVEQLAELAQRPDVGAAARQSWRQAILWLGETPEPRFAPMLQTYVRANPDDAEIKQRLARAQQSSPTTASAGRAAAPANPLTARARAAFDTLDAGRIDVAEREFEDMLRAAPTNADALGGLGVVRLRQQRFVESRDLLQRATRQGSAARWRQALNSATYWANLNDANTARNAGNLAQARKLLADAVRLDPAEPTGQNALAAVQAESGQLGAAEKTYRQVLARQPGNVDAIRGLVGVLSQGGDSQEALQLIGRLTPEQQAQVGDLGRLRAAEATGRARAASARGDDAAAATALQDALLSDPTNAWIRLDLARLYLKVGALQEARGVVDGLLQSNPDMPDALYASALLSAETQDWNGALARLDRIPQQERTTEMGELQRRAWVHAQTAYAGGIAKQGQKQQALAVLAQVAPYAENDTELLGALASAYAEAGDSNRALGMMRQLLARGAKPDPGLQLQYAGILLATGQDVELAGVLRQLQSAELERRQLDTYEDIRRVYIVRQADALRQRGQLADAYDMLAPALAERPDDAAAVGALARLYADSGDARQALDIYKQLLQHRPDDTEALAGAADMAAQAGDYRYAQASVERALAGEPNNPELLSTAARIYRAQGRNSKAEEVLKRAIALQAPTRTVAYAPGGVSTTPANGNPFRNRSPSAQAPAPYAAYAASQTPAGGYVAQPYIPAPVTGNVLPQQAGAPYYAPPGGVPGQWTQGAPAGYAGQPAYPQQSAPYPAAQAPAPYYAPPQQPYAPAPYPAAPYPGQPQPGYPANPWVPGPGGSLPGQAAANAPQTLQQQLADVQADRSGDIAMGANVRARDGEGGMSQVTDIQVPLEARLPVGDGKFALRVTPTSLSTDGMGTDFNTHSRFGGGPSAALAQQSGSVGGPGSQDASGVGVAVAYQGRNLSADIGSTPLGFRETNVVGGVRAAGKLGDSNVDYAVSLSRRAVTDSILSFAGARDARTGQTWGGVTATGGRVQLGMDGDDYGIYGYGGFHHLGGRNVASNRRVEGGFGVYAKLINEMDRELTAGLNFTGFSYDKNLRYFTYGHGGYFSPQRFFSVSLPVNWTQRSGRLSYYVRGALGIQNFREDSALYFPTDGGLQSSAQAAMAAANAAGLTTNSQAIYAGQTKTGLGYNLAAAAEYQLAPQLYLGGSLALDNARDYEQYAGGVYLRYLFVPSTRTMPMPVTPFGSPYEGNN</sequence>
<dbReference type="GO" id="GO:0019867">
    <property type="term" value="C:outer membrane"/>
    <property type="evidence" value="ECO:0007669"/>
    <property type="project" value="InterPro"/>
</dbReference>
<feature type="region of interest" description="Disordered" evidence="7">
    <location>
        <begin position="1057"/>
        <end position="1079"/>
    </location>
</feature>
<evidence type="ECO:0000259" key="8">
    <source>
        <dbReference type="Pfam" id="PF05420"/>
    </source>
</evidence>
<organism evidence="9 10">
    <name type="scientific">Verticiella sediminum</name>
    <dbReference type="NCBI Taxonomy" id="1247510"/>
    <lineage>
        <taxon>Bacteria</taxon>
        <taxon>Pseudomonadati</taxon>
        <taxon>Pseudomonadota</taxon>
        <taxon>Betaproteobacteria</taxon>
        <taxon>Burkholderiales</taxon>
        <taxon>Alcaligenaceae</taxon>
        <taxon>Verticiella</taxon>
    </lineage>
</organism>
<dbReference type="Proteomes" id="UP000318405">
    <property type="component" value="Unassembled WGS sequence"/>
</dbReference>
<evidence type="ECO:0000256" key="7">
    <source>
        <dbReference type="SAM" id="MobiDB-lite"/>
    </source>
</evidence>
<dbReference type="PROSITE" id="PS50005">
    <property type="entry name" value="TPR"/>
    <property type="match status" value="2"/>
</dbReference>
<dbReference type="InterPro" id="IPR008410">
    <property type="entry name" value="BCSC_C"/>
</dbReference>
<dbReference type="Gene3D" id="1.25.40.10">
    <property type="entry name" value="Tetratricopeptide repeat domain"/>
    <property type="match status" value="5"/>
</dbReference>
<dbReference type="PANTHER" id="PTHR45586">
    <property type="entry name" value="TPR REPEAT-CONTAINING PROTEIN PA4667"/>
    <property type="match status" value="1"/>
</dbReference>
<evidence type="ECO:0000256" key="1">
    <source>
        <dbReference type="ARBA" id="ARBA00005186"/>
    </source>
</evidence>
<keyword evidence="4 6" id="KW-0802">TPR repeat</keyword>
<reference evidence="9 10" key="1">
    <citation type="submission" date="2019-07" db="EMBL/GenBank/DDBJ databases">
        <title>Qingshengfaniella alkalisoli gen. nov., sp. nov., isolated from saline soil.</title>
        <authorList>
            <person name="Xu L."/>
            <person name="Huang X.-X."/>
            <person name="Sun J.-Q."/>
        </authorList>
    </citation>
    <scope>NUCLEOTIDE SEQUENCE [LARGE SCALE GENOMIC DNA]</scope>
    <source>
        <strain evidence="9 10">DSM 27279</strain>
    </source>
</reference>
<protein>
    <submittedName>
        <fullName evidence="9">Tetratricopeptide repeat protein</fullName>
    </submittedName>
</protein>
<dbReference type="InterPro" id="IPR019734">
    <property type="entry name" value="TPR_rpt"/>
</dbReference>
<dbReference type="InterPro" id="IPR011990">
    <property type="entry name" value="TPR-like_helical_dom_sf"/>
</dbReference>
<name>A0A556AZ27_9BURK</name>
<feature type="domain" description="Cellulose synthase operon C C-terminal" evidence="8">
    <location>
        <begin position="1014"/>
        <end position="1364"/>
    </location>
</feature>
<dbReference type="UniPathway" id="UPA00694"/>
<dbReference type="PROSITE" id="PS51375">
    <property type="entry name" value="PPR"/>
    <property type="match status" value="1"/>
</dbReference>
<evidence type="ECO:0000256" key="5">
    <source>
        <dbReference type="ARBA" id="ARBA00022916"/>
    </source>
</evidence>
<dbReference type="SMART" id="SM00028">
    <property type="entry name" value="TPR"/>
    <property type="match status" value="10"/>
</dbReference>
<dbReference type="SUPFAM" id="SSF48452">
    <property type="entry name" value="TPR-like"/>
    <property type="match status" value="4"/>
</dbReference>
<comment type="caution">
    <text evidence="9">The sequence shown here is derived from an EMBL/GenBank/DDBJ whole genome shotgun (WGS) entry which is preliminary data.</text>
</comment>
<feature type="repeat" description="TPR" evidence="6">
    <location>
        <begin position="721"/>
        <end position="754"/>
    </location>
</feature>
<dbReference type="Pfam" id="PF05420">
    <property type="entry name" value="BCSC_C"/>
    <property type="match status" value="1"/>
</dbReference>
<keyword evidence="3" id="KW-0677">Repeat</keyword>
<feature type="region of interest" description="Disordered" evidence="7">
    <location>
        <begin position="944"/>
        <end position="976"/>
    </location>
</feature>
<dbReference type="Pfam" id="PF13432">
    <property type="entry name" value="TPR_16"/>
    <property type="match status" value="1"/>
</dbReference>
<dbReference type="GO" id="GO:0006011">
    <property type="term" value="P:UDP-alpha-D-glucose metabolic process"/>
    <property type="evidence" value="ECO:0007669"/>
    <property type="project" value="InterPro"/>
</dbReference>
<evidence type="ECO:0000313" key="9">
    <source>
        <dbReference type="EMBL" id="TSH97695.1"/>
    </source>
</evidence>
<dbReference type="Pfam" id="PF14559">
    <property type="entry name" value="TPR_19"/>
    <property type="match status" value="5"/>
</dbReference>
<accession>A0A556AZ27</accession>
<gene>
    <name evidence="9" type="ORF">FOZ76_05355</name>
</gene>
<dbReference type="GO" id="GO:0030244">
    <property type="term" value="P:cellulose biosynthetic process"/>
    <property type="evidence" value="ECO:0007669"/>
    <property type="project" value="UniProtKB-KW"/>
</dbReference>
<feature type="compositionally biased region" description="Polar residues" evidence="7">
    <location>
        <begin position="832"/>
        <end position="845"/>
    </location>
</feature>
<dbReference type="PANTHER" id="PTHR45586:SF1">
    <property type="entry name" value="LIPOPOLYSACCHARIDE ASSEMBLY PROTEIN B"/>
    <property type="match status" value="1"/>
</dbReference>
<evidence type="ECO:0000256" key="6">
    <source>
        <dbReference type="PROSITE-ProRule" id="PRU00339"/>
    </source>
</evidence>
<dbReference type="InterPro" id="IPR003921">
    <property type="entry name" value="Cell_synth_C"/>
</dbReference>
<proteinExistence type="predicted"/>
<dbReference type="InterPro" id="IPR002885">
    <property type="entry name" value="PPR_rpt"/>
</dbReference>
<keyword evidence="2" id="KW-0732">Signal</keyword>
<feature type="repeat" description="TPR" evidence="6">
    <location>
        <begin position="21"/>
        <end position="54"/>
    </location>
</feature>
<comment type="pathway">
    <text evidence="1">Glycan metabolism; bacterial cellulose biosynthesis.</text>
</comment>
<evidence type="ECO:0000256" key="3">
    <source>
        <dbReference type="ARBA" id="ARBA00022737"/>
    </source>
</evidence>
<keyword evidence="5" id="KW-0135">Cellulose biosynthesis</keyword>
<feature type="region of interest" description="Disordered" evidence="7">
    <location>
        <begin position="829"/>
        <end position="850"/>
    </location>
</feature>
<feature type="compositionally biased region" description="Low complexity" evidence="7">
    <location>
        <begin position="257"/>
        <end position="271"/>
    </location>
</feature>
<evidence type="ECO:0000313" key="10">
    <source>
        <dbReference type="Proteomes" id="UP000318405"/>
    </source>
</evidence>
<feature type="compositionally biased region" description="Pro residues" evidence="7">
    <location>
        <begin position="944"/>
        <end position="965"/>
    </location>
</feature>
<keyword evidence="10" id="KW-1185">Reference proteome</keyword>
<evidence type="ECO:0000256" key="4">
    <source>
        <dbReference type="ARBA" id="ARBA00022803"/>
    </source>
</evidence>
<dbReference type="PRINTS" id="PR01441">
    <property type="entry name" value="CELLSNTHASEC"/>
</dbReference>
<evidence type="ECO:0000256" key="2">
    <source>
        <dbReference type="ARBA" id="ARBA00022729"/>
    </source>
</evidence>
<feature type="region of interest" description="Disordered" evidence="7">
    <location>
        <begin position="252"/>
        <end position="271"/>
    </location>
</feature>
<dbReference type="OrthoDB" id="174989at2"/>
<dbReference type="EMBL" id="VLTJ01000008">
    <property type="protein sequence ID" value="TSH97695.1"/>
    <property type="molecule type" value="Genomic_DNA"/>
</dbReference>
<dbReference type="InterPro" id="IPR051012">
    <property type="entry name" value="CellSynth/LPSAsmb/PSIAsmb"/>
</dbReference>